<dbReference type="EMBL" id="BMKS01000027">
    <property type="protein sequence ID" value="GGG52101.1"/>
    <property type="molecule type" value="Genomic_DNA"/>
</dbReference>
<keyword evidence="2" id="KW-0732">Signal</keyword>
<dbReference type="InterPro" id="IPR007921">
    <property type="entry name" value="CHAP_dom"/>
</dbReference>
<feature type="domain" description="Peptidase C51" evidence="3">
    <location>
        <begin position="77"/>
        <end position="200"/>
    </location>
</feature>
<dbReference type="PROSITE" id="PS50911">
    <property type="entry name" value="CHAP"/>
    <property type="match status" value="1"/>
</dbReference>
<proteinExistence type="predicted"/>
<evidence type="ECO:0000256" key="1">
    <source>
        <dbReference type="SAM" id="MobiDB-lite"/>
    </source>
</evidence>
<feature type="chain" id="PRO_5035237590" description="Peptidase C51 domain-containing protein" evidence="2">
    <location>
        <begin position="21"/>
        <end position="291"/>
    </location>
</feature>
<evidence type="ECO:0000256" key="2">
    <source>
        <dbReference type="SAM" id="SignalP"/>
    </source>
</evidence>
<keyword evidence="5" id="KW-1185">Reference proteome</keyword>
<dbReference type="SUPFAM" id="SSF54001">
    <property type="entry name" value="Cysteine proteinases"/>
    <property type="match status" value="1"/>
</dbReference>
<comment type="caution">
    <text evidence="4">The sequence shown here is derived from an EMBL/GenBank/DDBJ whole genome shotgun (WGS) entry which is preliminary data.</text>
</comment>
<dbReference type="PROSITE" id="PS51257">
    <property type="entry name" value="PROKAR_LIPOPROTEIN"/>
    <property type="match status" value="1"/>
</dbReference>
<feature type="region of interest" description="Disordered" evidence="1">
    <location>
        <begin position="234"/>
        <end position="275"/>
    </location>
</feature>
<feature type="signal peptide" evidence="2">
    <location>
        <begin position="1"/>
        <end position="20"/>
    </location>
</feature>
<dbReference type="RefSeq" id="WP_188904250.1">
    <property type="nucleotide sequence ID" value="NZ_BMKS01000027.1"/>
</dbReference>
<dbReference type="Pfam" id="PF05257">
    <property type="entry name" value="CHAP"/>
    <property type="match status" value="1"/>
</dbReference>
<dbReference type="Gene3D" id="3.90.1720.10">
    <property type="entry name" value="endopeptidase domain like (from Nostoc punctiforme)"/>
    <property type="match status" value="1"/>
</dbReference>
<name>A0A8J2ZFY1_9PROT</name>
<reference evidence="4 5" key="1">
    <citation type="journal article" date="2014" name="Int. J. Syst. Evol. Microbiol.">
        <title>Complete genome sequence of Corynebacterium casei LMG S-19264T (=DSM 44701T), isolated from a smear-ripened cheese.</title>
        <authorList>
            <consortium name="US DOE Joint Genome Institute (JGI-PGF)"/>
            <person name="Walter F."/>
            <person name="Albersmeier A."/>
            <person name="Kalinowski J."/>
            <person name="Ruckert C."/>
        </authorList>
    </citation>
    <scope>NUCLEOTIDE SEQUENCE [LARGE SCALE GENOMIC DNA]</scope>
    <source>
        <strain evidence="4 5">CGMCC 1.16330</strain>
    </source>
</reference>
<evidence type="ECO:0000313" key="4">
    <source>
        <dbReference type="EMBL" id="GGG52101.1"/>
    </source>
</evidence>
<evidence type="ECO:0000313" key="5">
    <source>
        <dbReference type="Proteomes" id="UP000597507"/>
    </source>
</evidence>
<dbReference type="AlphaFoldDB" id="A0A8J2ZFY1"/>
<gene>
    <name evidence="4" type="ORF">GCM10010964_44050</name>
</gene>
<sequence length="291" mass="30064">MRASRVGAAFVVLLGGAACAAALSPAEARSGERQGARQQVAARAAAPIAAARSQPTERDTARQGSRAAGAPSSILRPAVLVAPQPDAQGRGAATRSGSGISCVPYARQVSGIEIFGNGREWWHNAAGLYERGSAPEVGSVLAFPASGSMRLGHVSVVSRVVSGREILVDHANWGGPGIRRGTVMRGVSVIDVSPGNDWTQVRVQAGWSAGTYGRVYPAYGFIYNRPDPTAGTLLAGRSRGGPHLASTAAPSGRARQERVELAEQPTGGDASPHARGHLDLSIRILEASVAR</sequence>
<dbReference type="Proteomes" id="UP000597507">
    <property type="component" value="Unassembled WGS sequence"/>
</dbReference>
<feature type="compositionally biased region" description="Low complexity" evidence="1">
    <location>
        <begin position="36"/>
        <end position="54"/>
    </location>
</feature>
<accession>A0A8J2ZFY1</accession>
<evidence type="ECO:0000259" key="3">
    <source>
        <dbReference type="PROSITE" id="PS50911"/>
    </source>
</evidence>
<protein>
    <recommendedName>
        <fullName evidence="3">Peptidase C51 domain-containing protein</fullName>
    </recommendedName>
</protein>
<organism evidence="4 5">
    <name type="scientific">Caldovatus sediminis</name>
    <dbReference type="NCBI Taxonomy" id="2041189"/>
    <lineage>
        <taxon>Bacteria</taxon>
        <taxon>Pseudomonadati</taxon>
        <taxon>Pseudomonadota</taxon>
        <taxon>Alphaproteobacteria</taxon>
        <taxon>Acetobacterales</taxon>
        <taxon>Roseomonadaceae</taxon>
        <taxon>Caldovatus</taxon>
    </lineage>
</organism>
<feature type="region of interest" description="Disordered" evidence="1">
    <location>
        <begin position="27"/>
        <end position="70"/>
    </location>
</feature>
<dbReference type="InterPro" id="IPR038765">
    <property type="entry name" value="Papain-like_cys_pep_sf"/>
</dbReference>